<dbReference type="SUPFAM" id="SSF51569">
    <property type="entry name" value="Aldolase"/>
    <property type="match status" value="1"/>
</dbReference>
<evidence type="ECO:0000256" key="1">
    <source>
        <dbReference type="ARBA" id="ARBA00022679"/>
    </source>
</evidence>
<proteinExistence type="predicted"/>
<gene>
    <name evidence="3" type="ORF">S01H1_19621</name>
</gene>
<dbReference type="Pfam" id="PF00682">
    <property type="entry name" value="HMGL-like"/>
    <property type="match status" value="1"/>
</dbReference>
<dbReference type="CDD" id="cd07947">
    <property type="entry name" value="DRE_TIM_Re_CS"/>
    <property type="match status" value="1"/>
</dbReference>
<feature type="domain" description="Pyruvate carboxyltransferase" evidence="2">
    <location>
        <begin position="115"/>
        <end position="236"/>
    </location>
</feature>
<dbReference type="PANTHER" id="PTHR42880:SF1">
    <property type="entry name" value="ISOPROPYLMALATE_HOMOCITRATE_CITRAMALATE SYNTHASE FAMILY PROTEIN"/>
    <property type="match status" value="1"/>
</dbReference>
<evidence type="ECO:0000259" key="2">
    <source>
        <dbReference type="PROSITE" id="PS50991"/>
    </source>
</evidence>
<accession>X0TQR4</accession>
<dbReference type="PANTHER" id="PTHR42880">
    <property type="entry name" value="HOMOCITRATE SYNTHASE"/>
    <property type="match status" value="1"/>
</dbReference>
<reference evidence="3" key="1">
    <citation type="journal article" date="2014" name="Front. Microbiol.">
        <title>High frequency of phylogenetically diverse reductive dehalogenase-homologous genes in deep subseafloor sedimentary metagenomes.</title>
        <authorList>
            <person name="Kawai M."/>
            <person name="Futagami T."/>
            <person name="Toyoda A."/>
            <person name="Takaki Y."/>
            <person name="Nishi S."/>
            <person name="Hori S."/>
            <person name="Arai W."/>
            <person name="Tsubouchi T."/>
            <person name="Morono Y."/>
            <person name="Uchiyama I."/>
            <person name="Ito T."/>
            <person name="Fujiyama A."/>
            <person name="Inagaki F."/>
            <person name="Takami H."/>
        </authorList>
    </citation>
    <scope>NUCLEOTIDE SEQUENCE</scope>
    <source>
        <strain evidence="3">Expedition CK06-06</strain>
    </source>
</reference>
<dbReference type="EMBL" id="BARS01010620">
    <property type="protein sequence ID" value="GAF95589.1"/>
    <property type="molecule type" value="Genomic_DNA"/>
</dbReference>
<dbReference type="GO" id="GO:0016740">
    <property type="term" value="F:transferase activity"/>
    <property type="evidence" value="ECO:0007669"/>
    <property type="project" value="UniProtKB-KW"/>
</dbReference>
<keyword evidence="1" id="KW-0808">Transferase</keyword>
<dbReference type="InterPro" id="IPR013785">
    <property type="entry name" value="Aldolase_TIM"/>
</dbReference>
<organism evidence="3">
    <name type="scientific">marine sediment metagenome</name>
    <dbReference type="NCBI Taxonomy" id="412755"/>
    <lineage>
        <taxon>unclassified sequences</taxon>
        <taxon>metagenomes</taxon>
        <taxon>ecological metagenomes</taxon>
    </lineage>
</organism>
<name>X0TQR4_9ZZZZ</name>
<dbReference type="AlphaFoldDB" id="X0TQR4"/>
<comment type="caution">
    <text evidence="3">The sequence shown here is derived from an EMBL/GenBank/DDBJ whole genome shotgun (WGS) entry which is preliminary data.</text>
</comment>
<dbReference type="InterPro" id="IPR000891">
    <property type="entry name" value="PYR_CT"/>
</dbReference>
<dbReference type="PROSITE" id="PS50991">
    <property type="entry name" value="PYR_CT"/>
    <property type="match status" value="1"/>
</dbReference>
<dbReference type="Gene3D" id="3.20.20.70">
    <property type="entry name" value="Aldolase class I"/>
    <property type="match status" value="1"/>
</dbReference>
<sequence length="301" mass="33646">PKGIIKQCEFFLYSKKDREAVEKCLKKGHRYPEVTGWIRAKKNDFQLVKEMGLKETGILTSCSDYHIFLKLNKNRKTAMEGYLDVVRAALEAGIKPRCHLEDLTRADIYGFVLPFVQALMKLSEESGIPIKVRLCDTLGYGIPYPGAALPRSVPKLIYTLVHEGGIPKEKLEWHGHNDFHKVLINASTAWLYGCAAANGTLLGYGERTGNPPIEGLVMEYIGLKGTTDGMDTTVITEIAEYFRKEIGAVIPPNYPFAGSSFNTTRAGIHADGIFKNEEIYNIFDTTKLLNRPLRVTVTDKS</sequence>
<evidence type="ECO:0000313" key="3">
    <source>
        <dbReference type="EMBL" id="GAF95589.1"/>
    </source>
</evidence>
<feature type="non-terminal residue" evidence="3">
    <location>
        <position position="1"/>
    </location>
</feature>
<feature type="non-terminal residue" evidence="3">
    <location>
        <position position="301"/>
    </location>
</feature>
<protein>
    <recommendedName>
        <fullName evidence="2">Pyruvate carboxyltransferase domain-containing protein</fullName>
    </recommendedName>
</protein>